<feature type="domain" description="RNA polymerase sigma factor 70 region 4 type 2" evidence="8">
    <location>
        <begin position="123"/>
        <end position="175"/>
    </location>
</feature>
<accession>A0ABU0XBY1</accession>
<dbReference type="InterPro" id="IPR013325">
    <property type="entry name" value="RNA_pol_sigma_r2"/>
</dbReference>
<name>A0ABU0XBY1_9MICO</name>
<organism evidence="9 10">
    <name type="scientific">Microbacterium capsulatum</name>
    <dbReference type="NCBI Taxonomy" id="3041921"/>
    <lineage>
        <taxon>Bacteria</taxon>
        <taxon>Bacillati</taxon>
        <taxon>Actinomycetota</taxon>
        <taxon>Actinomycetes</taxon>
        <taxon>Micrococcales</taxon>
        <taxon>Microbacteriaceae</taxon>
        <taxon>Microbacterium</taxon>
    </lineage>
</organism>
<dbReference type="Proteomes" id="UP001230289">
    <property type="component" value="Unassembled WGS sequence"/>
</dbReference>
<dbReference type="PROSITE" id="PS01063">
    <property type="entry name" value="SIGMA70_ECF"/>
    <property type="match status" value="1"/>
</dbReference>
<evidence type="ECO:0000259" key="7">
    <source>
        <dbReference type="Pfam" id="PF04542"/>
    </source>
</evidence>
<dbReference type="InterPro" id="IPR013324">
    <property type="entry name" value="RNA_pol_sigma_r3/r4-like"/>
</dbReference>
<dbReference type="RefSeq" id="WP_308487541.1">
    <property type="nucleotide sequence ID" value="NZ_JAVFCB010000001.1"/>
</dbReference>
<gene>
    <name evidence="9" type="ORF">RBR11_01595</name>
</gene>
<dbReference type="NCBIfam" id="TIGR02937">
    <property type="entry name" value="sigma70-ECF"/>
    <property type="match status" value="1"/>
</dbReference>
<evidence type="ECO:0000256" key="4">
    <source>
        <dbReference type="ARBA" id="ARBA00023125"/>
    </source>
</evidence>
<evidence type="ECO:0000256" key="3">
    <source>
        <dbReference type="ARBA" id="ARBA00023082"/>
    </source>
</evidence>
<comment type="similarity">
    <text evidence="1 6">Belongs to the sigma-70 factor family. ECF subfamily.</text>
</comment>
<dbReference type="InterPro" id="IPR013249">
    <property type="entry name" value="RNA_pol_sigma70_r4_t2"/>
</dbReference>
<dbReference type="InterPro" id="IPR007627">
    <property type="entry name" value="RNA_pol_sigma70_r2"/>
</dbReference>
<evidence type="ECO:0000259" key="8">
    <source>
        <dbReference type="Pfam" id="PF08281"/>
    </source>
</evidence>
<keyword evidence="4 6" id="KW-0238">DNA-binding</keyword>
<evidence type="ECO:0000256" key="2">
    <source>
        <dbReference type="ARBA" id="ARBA00023015"/>
    </source>
</evidence>
<dbReference type="PANTHER" id="PTHR43133">
    <property type="entry name" value="RNA POLYMERASE ECF-TYPE SIGMA FACTO"/>
    <property type="match status" value="1"/>
</dbReference>
<reference evidence="9 10" key="1">
    <citation type="submission" date="2023-08" db="EMBL/GenBank/DDBJ databases">
        <title>Microbacterium sp. nov., isolated from a waste landfill.</title>
        <authorList>
            <person name="Wen W."/>
        </authorList>
    </citation>
    <scope>NUCLEOTIDE SEQUENCE [LARGE SCALE GENOMIC DNA]</scope>
    <source>
        <strain evidence="9 10">ASV81</strain>
    </source>
</reference>
<dbReference type="InterPro" id="IPR036388">
    <property type="entry name" value="WH-like_DNA-bd_sf"/>
</dbReference>
<dbReference type="SUPFAM" id="SSF88659">
    <property type="entry name" value="Sigma3 and sigma4 domains of RNA polymerase sigma factors"/>
    <property type="match status" value="1"/>
</dbReference>
<comment type="caution">
    <text evidence="9">The sequence shown here is derived from an EMBL/GenBank/DDBJ whole genome shotgun (WGS) entry which is preliminary data.</text>
</comment>
<evidence type="ECO:0000256" key="5">
    <source>
        <dbReference type="ARBA" id="ARBA00023163"/>
    </source>
</evidence>
<protein>
    <recommendedName>
        <fullName evidence="6">RNA polymerase sigma factor</fullName>
    </recommendedName>
</protein>
<evidence type="ECO:0000256" key="1">
    <source>
        <dbReference type="ARBA" id="ARBA00010641"/>
    </source>
</evidence>
<dbReference type="Pfam" id="PF08281">
    <property type="entry name" value="Sigma70_r4_2"/>
    <property type="match status" value="1"/>
</dbReference>
<keyword evidence="3 6" id="KW-0731">Sigma factor</keyword>
<dbReference type="InterPro" id="IPR014284">
    <property type="entry name" value="RNA_pol_sigma-70_dom"/>
</dbReference>
<dbReference type="Gene3D" id="1.10.10.10">
    <property type="entry name" value="Winged helix-like DNA-binding domain superfamily/Winged helix DNA-binding domain"/>
    <property type="match status" value="1"/>
</dbReference>
<dbReference type="Pfam" id="PF04542">
    <property type="entry name" value="Sigma70_r2"/>
    <property type="match status" value="1"/>
</dbReference>
<proteinExistence type="inferred from homology"/>
<sequence length="186" mass="20429">MAHDTGDAALVARAAAGSEHAFRTLYRAYARPVYWIAHGILGDASDAEDVTQETFVVAWRKLPALELAGESLLPWLATICRFQTANRLRRRRRDGAHTAPDADERIPSTVDVEQQVIDAELARRIAEELGGMSTLDQEIFRLCATEGYGYQAAARQLGVGHGVVRNRLSRVRTRLRGAVTGTETAS</sequence>
<dbReference type="EMBL" id="JAVFCB010000001">
    <property type="protein sequence ID" value="MDQ4212607.1"/>
    <property type="molecule type" value="Genomic_DNA"/>
</dbReference>
<feature type="domain" description="RNA polymerase sigma-70 region 2" evidence="7">
    <location>
        <begin position="25"/>
        <end position="93"/>
    </location>
</feature>
<dbReference type="PANTHER" id="PTHR43133:SF25">
    <property type="entry name" value="RNA POLYMERASE SIGMA FACTOR RFAY-RELATED"/>
    <property type="match status" value="1"/>
</dbReference>
<dbReference type="Gene3D" id="1.10.1740.10">
    <property type="match status" value="1"/>
</dbReference>
<evidence type="ECO:0000256" key="6">
    <source>
        <dbReference type="RuleBase" id="RU000716"/>
    </source>
</evidence>
<dbReference type="InterPro" id="IPR039425">
    <property type="entry name" value="RNA_pol_sigma-70-like"/>
</dbReference>
<dbReference type="InterPro" id="IPR000838">
    <property type="entry name" value="RNA_pol_sigma70_ECF_CS"/>
</dbReference>
<keyword evidence="5 6" id="KW-0804">Transcription</keyword>
<keyword evidence="2 6" id="KW-0805">Transcription regulation</keyword>
<dbReference type="SUPFAM" id="SSF88946">
    <property type="entry name" value="Sigma2 domain of RNA polymerase sigma factors"/>
    <property type="match status" value="1"/>
</dbReference>
<keyword evidence="10" id="KW-1185">Reference proteome</keyword>
<evidence type="ECO:0000313" key="9">
    <source>
        <dbReference type="EMBL" id="MDQ4212607.1"/>
    </source>
</evidence>
<evidence type="ECO:0000313" key="10">
    <source>
        <dbReference type="Proteomes" id="UP001230289"/>
    </source>
</evidence>